<feature type="domain" description="Helix-turn-helix conjugative transposon-like" evidence="1">
    <location>
        <begin position="18"/>
        <end position="66"/>
    </location>
</feature>
<dbReference type="KEGG" id="pri:PRIO_4294"/>
<dbReference type="AlphaFoldDB" id="A0A0E4HCE4"/>
<dbReference type="InterPro" id="IPR024760">
    <property type="entry name" value="HTH_dom_conjug_TS-like"/>
</dbReference>
<gene>
    <name evidence="2" type="ORF">PRIO_4294</name>
</gene>
<protein>
    <recommendedName>
        <fullName evidence="1">Helix-turn-helix conjugative transposon-like domain-containing protein</fullName>
    </recommendedName>
</protein>
<reference evidence="3" key="1">
    <citation type="submission" date="2015-03" db="EMBL/GenBank/DDBJ databases">
        <authorList>
            <person name="Wibberg D."/>
        </authorList>
    </citation>
    <scope>NUCLEOTIDE SEQUENCE [LARGE SCALE GENOMIC DNA]</scope>
</reference>
<proteinExistence type="predicted"/>
<evidence type="ECO:0000313" key="3">
    <source>
        <dbReference type="Proteomes" id="UP000033163"/>
    </source>
</evidence>
<dbReference type="Pfam" id="PF12645">
    <property type="entry name" value="HTH_16"/>
    <property type="match status" value="1"/>
</dbReference>
<evidence type="ECO:0000259" key="1">
    <source>
        <dbReference type="Pfam" id="PF12645"/>
    </source>
</evidence>
<dbReference type="HOGENOM" id="CLU_201864_0_0_9"/>
<dbReference type="Proteomes" id="UP000033163">
    <property type="component" value="Chromosome I"/>
</dbReference>
<evidence type="ECO:0000313" key="2">
    <source>
        <dbReference type="EMBL" id="CQR56696.1"/>
    </source>
</evidence>
<name>A0A0E4HCE4_9BACL</name>
<dbReference type="PATRIC" id="fig|1073571.4.peg.4597"/>
<dbReference type="EMBL" id="LN831776">
    <property type="protein sequence ID" value="CQR56696.1"/>
    <property type="molecule type" value="Genomic_DNA"/>
</dbReference>
<accession>A0A0E4HCE4</accession>
<sequence length="72" mass="8265">MEAQGARNPEGISHHFVETVKKAQNGDKESMEDILSLFSVDIEYLSKFIMLPREEAIQTLKIELINIVYQDL</sequence>
<dbReference type="STRING" id="483937.AMQ84_03115"/>
<organism evidence="2 3">
    <name type="scientific">Paenibacillus riograndensis SBR5</name>
    <dbReference type="NCBI Taxonomy" id="1073571"/>
    <lineage>
        <taxon>Bacteria</taxon>
        <taxon>Bacillati</taxon>
        <taxon>Bacillota</taxon>
        <taxon>Bacilli</taxon>
        <taxon>Bacillales</taxon>
        <taxon>Paenibacillaceae</taxon>
        <taxon>Paenibacillus</taxon>
        <taxon>Paenibacillus sonchi group</taxon>
    </lineage>
</organism>